<feature type="compositionally biased region" description="Basic residues" evidence="1">
    <location>
        <begin position="67"/>
        <end position="76"/>
    </location>
</feature>
<evidence type="ECO:0000313" key="3">
    <source>
        <dbReference type="EMBL" id="KAK6172245.1"/>
    </source>
</evidence>
<evidence type="ECO:0000256" key="1">
    <source>
        <dbReference type="SAM" id="MobiDB-lite"/>
    </source>
</evidence>
<sequence length="278" mass="30611">MKFAVVSALLCVAIYLPQPTTCWGGYGGVVVQPKPVAPVQDYGNPFIDDGGPTFPVNPVGNPSKPTTPKRPKRPSRGGRANQCKTYANRGSCRFYKCFRKIESECVQSQGEFLINNLETFCLNTKPLIKRNRFTASGKKYINRVRRCQNGVLVNFLSSKDCVVIHGRATMALLGLENGVVDRLDCYWQNQKFCEIIGNARDNAALVEAVFGDEDGGFDDNQIAQAEHFQYLARFCPQDAQNVFQETFVNSCPPGTIQGQNNEAPTTPMMMMMGGGGAD</sequence>
<proteinExistence type="predicted"/>
<dbReference type="EMBL" id="JAZGQO010000011">
    <property type="protein sequence ID" value="KAK6172245.1"/>
    <property type="molecule type" value="Genomic_DNA"/>
</dbReference>
<protein>
    <submittedName>
        <fullName evidence="3">Uncharacterized protein</fullName>
    </submittedName>
</protein>
<dbReference type="AlphaFoldDB" id="A0AAN8PLK1"/>
<evidence type="ECO:0000256" key="2">
    <source>
        <dbReference type="SAM" id="SignalP"/>
    </source>
</evidence>
<accession>A0AAN8PLK1</accession>
<dbReference type="Proteomes" id="UP001347796">
    <property type="component" value="Unassembled WGS sequence"/>
</dbReference>
<organism evidence="3 4">
    <name type="scientific">Patella caerulea</name>
    <name type="common">Rayed Mediterranean limpet</name>
    <dbReference type="NCBI Taxonomy" id="87958"/>
    <lineage>
        <taxon>Eukaryota</taxon>
        <taxon>Metazoa</taxon>
        <taxon>Spiralia</taxon>
        <taxon>Lophotrochozoa</taxon>
        <taxon>Mollusca</taxon>
        <taxon>Gastropoda</taxon>
        <taxon>Patellogastropoda</taxon>
        <taxon>Patelloidea</taxon>
        <taxon>Patellidae</taxon>
        <taxon>Patella</taxon>
    </lineage>
</organism>
<feature type="region of interest" description="Disordered" evidence="1">
    <location>
        <begin position="53"/>
        <end position="82"/>
    </location>
</feature>
<feature type="chain" id="PRO_5042871033" evidence="2">
    <location>
        <begin position="23"/>
        <end position="278"/>
    </location>
</feature>
<gene>
    <name evidence="3" type="ORF">SNE40_015949</name>
</gene>
<keyword evidence="2" id="KW-0732">Signal</keyword>
<name>A0AAN8PLK1_PATCE</name>
<reference evidence="3 4" key="1">
    <citation type="submission" date="2024-01" db="EMBL/GenBank/DDBJ databases">
        <title>The genome of the rayed Mediterranean limpet Patella caerulea (Linnaeus, 1758).</title>
        <authorList>
            <person name="Anh-Thu Weber A."/>
            <person name="Halstead-Nussloch G."/>
        </authorList>
    </citation>
    <scope>NUCLEOTIDE SEQUENCE [LARGE SCALE GENOMIC DNA]</scope>
    <source>
        <strain evidence="3">AATW-2023a</strain>
        <tissue evidence="3">Whole specimen</tissue>
    </source>
</reference>
<comment type="caution">
    <text evidence="3">The sequence shown here is derived from an EMBL/GenBank/DDBJ whole genome shotgun (WGS) entry which is preliminary data.</text>
</comment>
<feature type="signal peptide" evidence="2">
    <location>
        <begin position="1"/>
        <end position="22"/>
    </location>
</feature>
<keyword evidence="4" id="KW-1185">Reference proteome</keyword>
<evidence type="ECO:0000313" key="4">
    <source>
        <dbReference type="Proteomes" id="UP001347796"/>
    </source>
</evidence>